<feature type="transmembrane region" description="Helical" evidence="1">
    <location>
        <begin position="172"/>
        <end position="192"/>
    </location>
</feature>
<proteinExistence type="predicted"/>
<evidence type="ECO:0000256" key="1">
    <source>
        <dbReference type="SAM" id="Phobius"/>
    </source>
</evidence>
<keyword evidence="1" id="KW-1133">Transmembrane helix</keyword>
<feature type="transmembrane region" description="Helical" evidence="1">
    <location>
        <begin position="204"/>
        <end position="221"/>
    </location>
</feature>
<dbReference type="GeneID" id="26302973"/>
<keyword evidence="3" id="KW-1185">Reference proteome</keyword>
<name>A0A081CBA3_PSEA2</name>
<feature type="transmembrane region" description="Helical" evidence="1">
    <location>
        <begin position="276"/>
        <end position="297"/>
    </location>
</feature>
<sequence length="397" mass="43580">MPERVGRKEKRWNEGTSWAGACQANLEQLSRRTGGKSAACILTAKSKREAEQQRARSNSAVGSLARHFAFVRKSAEPSTSTLKHGSQHSLQGSVRRTLSIHHNLIFHLDHPFTSISTPSPPPPYLQLNMAWNDDLLLKVANIASYALFTSGNVYAQLQGTVVSETYLTPSRWIFGVWPFIHFLFLGMIIYQFTEAGSAHVVRGIGWRFPLLCILNAAYSGLSSAQLNAHHDRVYAIVAFVVMLLIAATVSHCYRSLKVHHTASNLADTAVVHLPFSLYHGFVVVLLFVSGFEAFGVNATTHKAGIITKIVVFLSLLFLESTAAGYVWYSEGDVAGAAVISLSLLAIFQHQTSSKFIHWSALAFFIISLVAVLRAVIAIFTNRNTTAISDEERAPLVG</sequence>
<dbReference type="EMBL" id="DF830071">
    <property type="protein sequence ID" value="GAK63949.1"/>
    <property type="molecule type" value="Genomic_DNA"/>
</dbReference>
<dbReference type="Proteomes" id="UP000053758">
    <property type="component" value="Unassembled WGS sequence"/>
</dbReference>
<evidence type="ECO:0000313" key="2">
    <source>
        <dbReference type="EMBL" id="GAK63949.1"/>
    </source>
</evidence>
<feature type="transmembrane region" description="Helical" evidence="1">
    <location>
        <begin position="233"/>
        <end position="256"/>
    </location>
</feature>
<reference evidence="2" key="1">
    <citation type="submission" date="2014-07" db="EMBL/GenBank/DDBJ databases">
        <title>Draft genome sequence of the yeast Pseudozyma antarctica JCM 10317 known as a producer of lipase B which used in a wide range of industrial applications.</title>
        <authorList>
            <person name="Morita T."/>
            <person name="Saika A."/>
            <person name="Koike H."/>
        </authorList>
    </citation>
    <scope>NUCLEOTIDE SEQUENCE</scope>
    <source>
        <strain evidence="2">JCM 10317</strain>
    </source>
</reference>
<feature type="transmembrane region" description="Helical" evidence="1">
    <location>
        <begin position="309"/>
        <end position="327"/>
    </location>
</feature>
<feature type="transmembrane region" description="Helical" evidence="1">
    <location>
        <begin position="361"/>
        <end position="380"/>
    </location>
</feature>
<keyword evidence="1" id="KW-0472">Membrane</keyword>
<dbReference type="RefSeq" id="XP_014657589.1">
    <property type="nucleotide sequence ID" value="XM_014802103.1"/>
</dbReference>
<dbReference type="AlphaFoldDB" id="A0A081CBA3"/>
<gene>
    <name evidence="2" type="ORF">PAN0_004c2158</name>
</gene>
<organism evidence="2">
    <name type="scientific">Pseudozyma antarctica</name>
    <name type="common">Yeast</name>
    <name type="synonym">Candida antarctica</name>
    <dbReference type="NCBI Taxonomy" id="84753"/>
    <lineage>
        <taxon>Eukaryota</taxon>
        <taxon>Fungi</taxon>
        <taxon>Dikarya</taxon>
        <taxon>Basidiomycota</taxon>
        <taxon>Ustilaginomycotina</taxon>
        <taxon>Ustilaginomycetes</taxon>
        <taxon>Ustilaginales</taxon>
        <taxon>Ustilaginaceae</taxon>
        <taxon>Moesziomyces</taxon>
    </lineage>
</organism>
<dbReference type="HOGENOM" id="CLU_058254_0_0_1"/>
<accession>A0A081CBA3</accession>
<keyword evidence="1" id="KW-0812">Transmembrane</keyword>
<evidence type="ECO:0000313" key="3">
    <source>
        <dbReference type="Proteomes" id="UP000053758"/>
    </source>
</evidence>
<protein>
    <submittedName>
        <fullName evidence="2">Membrane protein</fullName>
    </submittedName>
</protein>